<evidence type="ECO:0000259" key="1">
    <source>
        <dbReference type="Pfam" id="PF01636"/>
    </source>
</evidence>
<dbReference type="AlphaFoldDB" id="A0A9W8RNX1"/>
<protein>
    <recommendedName>
        <fullName evidence="1">Aminoglycoside phosphotransferase domain-containing protein</fullName>
    </recommendedName>
</protein>
<dbReference type="EMBL" id="JAOQAZ010000039">
    <property type="protein sequence ID" value="KAJ4247472.1"/>
    <property type="molecule type" value="Genomic_DNA"/>
</dbReference>
<proteinExistence type="predicted"/>
<dbReference type="PANTHER" id="PTHR21310">
    <property type="entry name" value="AMINOGLYCOSIDE PHOSPHOTRANSFERASE-RELATED-RELATED"/>
    <property type="match status" value="1"/>
</dbReference>
<accession>A0A9W8RNX1</accession>
<gene>
    <name evidence="2" type="ORF">NW762_013147</name>
</gene>
<reference evidence="2" key="1">
    <citation type="submission" date="2022-09" db="EMBL/GenBank/DDBJ databases">
        <title>Fusarium specimens isolated from Avocado Roots.</title>
        <authorList>
            <person name="Stajich J."/>
            <person name="Roper C."/>
            <person name="Heimlech-Rivalta G."/>
        </authorList>
    </citation>
    <scope>NUCLEOTIDE SEQUENCE</scope>
    <source>
        <strain evidence="2">CF00136</strain>
    </source>
</reference>
<dbReference type="Pfam" id="PF01636">
    <property type="entry name" value="APH"/>
    <property type="match status" value="1"/>
</dbReference>
<feature type="domain" description="Aminoglycoside phosphotransferase" evidence="1">
    <location>
        <begin position="48"/>
        <end position="302"/>
    </location>
</feature>
<evidence type="ECO:0000313" key="2">
    <source>
        <dbReference type="EMBL" id="KAJ4247472.1"/>
    </source>
</evidence>
<comment type="caution">
    <text evidence="2">The sequence shown here is derived from an EMBL/GenBank/DDBJ whole genome shotgun (WGS) entry which is preliminary data.</text>
</comment>
<dbReference type="InterPro" id="IPR002575">
    <property type="entry name" value="Aminoglycoside_PTrfase"/>
</dbReference>
<dbReference type="Gene3D" id="3.90.1200.10">
    <property type="match status" value="1"/>
</dbReference>
<evidence type="ECO:0000313" key="3">
    <source>
        <dbReference type="Proteomes" id="UP001152049"/>
    </source>
</evidence>
<sequence>MSASEQQLRGLYWVEKTFGKEPRWSITPDLDNIKSTLRVRHPNKSVEVEFVTQGAFNKIYQITIQDQQPLILRVSLPVDPRYKTLSEVATIRWLSINTTIPIPRIIDYDSSRDSAIGFEWILMTKLGGTCLSDAWRRLDLSIKSDLVRKFALFSSQLFHNQFSYIGNVYPASTSSTGRIVSMPFFWGDRIHLDAERGPFRSSRDWLSTRLFLAQTDDDLVLEKHPTGLGLDSDAEAEIDDATRTLTIIEKLRNIIDLVFPNHDNDQSLGESTVLCHTDLNLSNILVDDVGHLTGVVDWECVSALPLWKACFYPPFLEGRPRHEKPDPNRYTFNEDGEVNELYYEHVMDYELTCLRALFLGEMERLEPAWTAVFKSSRAQRDFDLAVEHCDSEFQAREIIQWADGIASGREDVRSLHGMIYGSE</sequence>
<dbReference type="Proteomes" id="UP001152049">
    <property type="component" value="Unassembled WGS sequence"/>
</dbReference>
<dbReference type="InterPro" id="IPR051678">
    <property type="entry name" value="AGP_Transferase"/>
</dbReference>
<dbReference type="OrthoDB" id="2968323at2759"/>
<organism evidence="2 3">
    <name type="scientific">Fusarium torreyae</name>
    <dbReference type="NCBI Taxonomy" id="1237075"/>
    <lineage>
        <taxon>Eukaryota</taxon>
        <taxon>Fungi</taxon>
        <taxon>Dikarya</taxon>
        <taxon>Ascomycota</taxon>
        <taxon>Pezizomycotina</taxon>
        <taxon>Sordariomycetes</taxon>
        <taxon>Hypocreomycetidae</taxon>
        <taxon>Hypocreales</taxon>
        <taxon>Nectriaceae</taxon>
        <taxon>Fusarium</taxon>
    </lineage>
</organism>
<dbReference type="PANTHER" id="PTHR21310:SF13">
    <property type="entry name" value="AMINOGLYCOSIDE PHOSPHOTRANSFERASE DOMAIN-CONTAINING PROTEIN"/>
    <property type="match status" value="1"/>
</dbReference>
<keyword evidence="3" id="KW-1185">Reference proteome</keyword>
<dbReference type="InterPro" id="IPR011009">
    <property type="entry name" value="Kinase-like_dom_sf"/>
</dbReference>
<name>A0A9W8RNX1_9HYPO</name>
<dbReference type="SUPFAM" id="SSF56112">
    <property type="entry name" value="Protein kinase-like (PK-like)"/>
    <property type="match status" value="1"/>
</dbReference>